<evidence type="ECO:0000256" key="1">
    <source>
        <dbReference type="SAM" id="Coils"/>
    </source>
</evidence>
<dbReference type="GO" id="GO:0060287">
    <property type="term" value="P:epithelial cilium movement involved in determination of left/right asymmetry"/>
    <property type="evidence" value="ECO:0007669"/>
    <property type="project" value="TreeGrafter"/>
</dbReference>
<accession>A0A8C5E7E1</accession>
<organism evidence="2 3">
    <name type="scientific">Gouania willdenowi</name>
    <name type="common">Blunt-snouted clingfish</name>
    <name type="synonym">Lepadogaster willdenowi</name>
    <dbReference type="NCBI Taxonomy" id="441366"/>
    <lineage>
        <taxon>Eukaryota</taxon>
        <taxon>Metazoa</taxon>
        <taxon>Chordata</taxon>
        <taxon>Craniata</taxon>
        <taxon>Vertebrata</taxon>
        <taxon>Euteleostomi</taxon>
        <taxon>Actinopterygii</taxon>
        <taxon>Neopterygii</taxon>
        <taxon>Teleostei</taxon>
        <taxon>Neoteleostei</taxon>
        <taxon>Acanthomorphata</taxon>
        <taxon>Ovalentaria</taxon>
        <taxon>Blenniimorphae</taxon>
        <taxon>Blenniiformes</taxon>
        <taxon>Gobiesocoidei</taxon>
        <taxon>Gobiesocidae</taxon>
        <taxon>Gobiesocinae</taxon>
        <taxon>Gouania</taxon>
    </lineage>
</organism>
<feature type="coiled-coil region" evidence="1">
    <location>
        <begin position="202"/>
        <end position="257"/>
    </location>
</feature>
<dbReference type="GO" id="GO:0035082">
    <property type="term" value="P:axoneme assembly"/>
    <property type="evidence" value="ECO:0007669"/>
    <property type="project" value="InterPro"/>
</dbReference>
<dbReference type="GO" id="GO:0001947">
    <property type="term" value="P:heart looping"/>
    <property type="evidence" value="ECO:0007669"/>
    <property type="project" value="TreeGrafter"/>
</dbReference>
<dbReference type="PANTHER" id="PTHR16275">
    <property type="entry name" value="COILED-COIL DOMAIN-CONTAINING PROTEIN 40"/>
    <property type="match status" value="1"/>
</dbReference>
<proteinExistence type="predicted"/>
<keyword evidence="3" id="KW-1185">Reference proteome</keyword>
<protein>
    <submittedName>
        <fullName evidence="2">Coiled-coil domain-containing protein 40-like</fullName>
    </submittedName>
</protein>
<dbReference type="Ensembl" id="ENSGWIT00000018956.1">
    <property type="protein sequence ID" value="ENSGWIP00000017176.1"/>
    <property type="gene ID" value="ENSGWIG00000009567.1"/>
</dbReference>
<dbReference type="Proteomes" id="UP000694680">
    <property type="component" value="Chromosome 5"/>
</dbReference>
<dbReference type="GO" id="GO:0005576">
    <property type="term" value="C:extracellular region"/>
    <property type="evidence" value="ECO:0007669"/>
    <property type="project" value="GOC"/>
</dbReference>
<evidence type="ECO:0000313" key="2">
    <source>
        <dbReference type="Ensembl" id="ENSGWIP00000017176.1"/>
    </source>
</evidence>
<keyword evidence="1" id="KW-0175">Coiled coil</keyword>
<feature type="coiled-coil region" evidence="1">
    <location>
        <begin position="480"/>
        <end position="507"/>
    </location>
</feature>
<reference evidence="2" key="1">
    <citation type="submission" date="2020-06" db="EMBL/GenBank/DDBJ databases">
        <authorList>
            <consortium name="Wellcome Sanger Institute Data Sharing"/>
        </authorList>
    </citation>
    <scope>NUCLEOTIDE SEQUENCE [LARGE SCALE GENOMIC DNA]</scope>
</reference>
<dbReference type="GeneID" id="114463006"/>
<dbReference type="InterPro" id="IPR037386">
    <property type="entry name" value="CCDC40"/>
</dbReference>
<dbReference type="GO" id="GO:0005929">
    <property type="term" value="C:cilium"/>
    <property type="evidence" value="ECO:0007669"/>
    <property type="project" value="TreeGrafter"/>
</dbReference>
<sequence length="926" mass="108471">MESNSNSFHGRSVEIQTHPLVSSPSIDNIGVAEHAAQEQLMMNISITTVDMKDEDPKQGNKEEDLLVLDHNHQLVLKHQTALTHELGKQLEQMQFELKEKTKIQKEDARYSLKLKSELQKEQANQVRLQKKLQDLTTAQAQTVVKHNQVKEQLEVNTKQSSEYSEKKCKAEHSVSQFQAELDNLMLLSLYTKKDFEEVHSQLKTMKHVRHKEQAEKSQAEKEKQKQDLYVNVITKDLDRLRQQKDMHLCKIIALKEETRASNKSLSKINMDMELLLMTRKQLLCQWNNSLLEMQKRDEPFSAKQEAVFKDRQQLILLDEEIDKYNKSIKAIEEQNQTMITELEWYRTDCAALTKRISEKRSQQKALQSRYREHEHLLEQTSKSLVVLKMNISTQQAELNNYSKKMDKISSIRQELENKIITHMEQQLPHMEQQLPHKNKDEHSLIKKTTSLKTEKQSLLQHQESDITEIKLASHNANVLVGTLELTQQDLEEEIRQLNKHLTIIRTDILSHMKLLKQKQGTITDYKNKINKIVVSMANEDMSPLERKLHTITAQMNALEVTLGQDKQMWMELQETAVRNMLKMEAYTREIFTLQTENHAMLHKKMRLESQVEFEHQAETEMEKTCKSLHQDKLKLNTLLSKNKVFNQEMEEENELMETEFNQKLKEAYWETLNLQIKKENIEEENEQIMESLMQAEEHIMFWERKAQIVQETQAVVDSETNKDKISMMKAEIRRKEIQLSGLMKQQKELVSESEKVVERWGSNIQKRKMKPRNSSKMQATKTAISRLQRSIKEAQKLVGDSVTTINELQEVQTSLSNSLMQRKQQVTKLTNTSSILDSAILKLQHSKDWEAESVRTLLSRERKLREVMDKRYKVSSTSQCVEAALENLTKHLHKVGTISHRVCEEFPLHQEALHRLNLELAPHIQQ</sequence>
<gene>
    <name evidence="2" type="primary">LOC114463006</name>
</gene>
<reference evidence="2" key="2">
    <citation type="submission" date="2025-08" db="UniProtKB">
        <authorList>
            <consortium name="Ensembl"/>
        </authorList>
    </citation>
    <scope>IDENTIFICATION</scope>
</reference>
<dbReference type="OrthoDB" id="188741at2759"/>
<feature type="coiled-coil region" evidence="1">
    <location>
        <begin position="314"/>
        <end position="341"/>
    </location>
</feature>
<feature type="coiled-coil region" evidence="1">
    <location>
        <begin position="635"/>
        <end position="705"/>
    </location>
</feature>
<dbReference type="PANTHER" id="PTHR16275:SF8">
    <property type="entry name" value="COILED-COIL DOMAIN-CONTAINING PROTEIN 40"/>
    <property type="match status" value="1"/>
</dbReference>
<dbReference type="AlphaFoldDB" id="A0A8C5E7E1"/>
<dbReference type="RefSeq" id="XP_028302007.1">
    <property type="nucleotide sequence ID" value="XM_028446206.1"/>
</dbReference>
<name>A0A8C5E7E1_GOUWI</name>
<evidence type="ECO:0000313" key="3">
    <source>
        <dbReference type="Proteomes" id="UP000694680"/>
    </source>
</evidence>
<reference evidence="2" key="3">
    <citation type="submission" date="2025-09" db="UniProtKB">
        <authorList>
            <consortium name="Ensembl"/>
        </authorList>
    </citation>
    <scope>IDENTIFICATION</scope>
</reference>
<dbReference type="GO" id="GO:0005737">
    <property type="term" value="C:cytoplasm"/>
    <property type="evidence" value="ECO:0007669"/>
    <property type="project" value="TreeGrafter"/>
</dbReference>